<sequence>MEPTPPPAPRKRVSDAEREQISARLGDAYAEGRLGLEEFDRRSSAAYGAVFDDELLALVADLPAPGETVAVPAPQPAQAAEAVELTSESGTLRRRGEWTVPRVLRIRSLAGSVRLDMSRARIPHPVVDIELSVLSGSTVLVLPDGATADLDRLHTGHASHRSRVPAVRTPQAPHFVLSGETYTGALRIRYARGHRRR</sequence>
<dbReference type="EMBL" id="BAABIK010000021">
    <property type="protein sequence ID" value="GAA4948831.1"/>
    <property type="molecule type" value="Genomic_DNA"/>
</dbReference>
<feature type="domain" description="DUF1707" evidence="1">
    <location>
        <begin position="12"/>
        <end position="63"/>
    </location>
</feature>
<dbReference type="RefSeq" id="WP_344141593.1">
    <property type="nucleotide sequence ID" value="NZ_BAABIK010000021.1"/>
</dbReference>
<dbReference type="PANTHER" id="PTHR40763:SF5">
    <property type="entry name" value="MEMBRANE PROTEIN"/>
    <property type="match status" value="1"/>
</dbReference>
<accession>A0ABP9GWN7</accession>
<reference evidence="3" key="1">
    <citation type="journal article" date="2019" name="Int. J. Syst. Evol. Microbiol.">
        <title>The Global Catalogue of Microorganisms (GCM) 10K type strain sequencing project: providing services to taxonomists for standard genome sequencing and annotation.</title>
        <authorList>
            <consortium name="The Broad Institute Genomics Platform"/>
            <consortium name="The Broad Institute Genome Sequencing Center for Infectious Disease"/>
            <person name="Wu L."/>
            <person name="Ma J."/>
        </authorList>
    </citation>
    <scope>NUCLEOTIDE SEQUENCE [LARGE SCALE GENOMIC DNA]</scope>
    <source>
        <strain evidence="3">JCM 18123</strain>
    </source>
</reference>
<dbReference type="InterPro" id="IPR012551">
    <property type="entry name" value="DUF1707_SHOCT-like"/>
</dbReference>
<evidence type="ECO:0000313" key="2">
    <source>
        <dbReference type="EMBL" id="GAA4948831.1"/>
    </source>
</evidence>
<organism evidence="2 3">
    <name type="scientific">Streptomonospora halophila</name>
    <dbReference type="NCBI Taxonomy" id="427369"/>
    <lineage>
        <taxon>Bacteria</taxon>
        <taxon>Bacillati</taxon>
        <taxon>Actinomycetota</taxon>
        <taxon>Actinomycetes</taxon>
        <taxon>Streptosporangiales</taxon>
        <taxon>Nocardiopsidaceae</taxon>
        <taxon>Streptomonospora</taxon>
    </lineage>
</organism>
<gene>
    <name evidence="2" type="ORF">GCM10023224_36070</name>
</gene>
<proteinExistence type="predicted"/>
<comment type="caution">
    <text evidence="2">The sequence shown here is derived from an EMBL/GenBank/DDBJ whole genome shotgun (WGS) entry which is preliminary data.</text>
</comment>
<protein>
    <submittedName>
        <fullName evidence="2">DUF1707 domain-containing protein</fullName>
    </submittedName>
</protein>
<evidence type="ECO:0000313" key="3">
    <source>
        <dbReference type="Proteomes" id="UP001499993"/>
    </source>
</evidence>
<keyword evidence="3" id="KW-1185">Reference proteome</keyword>
<dbReference type="Proteomes" id="UP001499993">
    <property type="component" value="Unassembled WGS sequence"/>
</dbReference>
<name>A0ABP9GWN7_9ACTN</name>
<dbReference type="Pfam" id="PF08044">
    <property type="entry name" value="DUF1707"/>
    <property type="match status" value="1"/>
</dbReference>
<evidence type="ECO:0000259" key="1">
    <source>
        <dbReference type="Pfam" id="PF08044"/>
    </source>
</evidence>
<dbReference type="PANTHER" id="PTHR40763">
    <property type="entry name" value="MEMBRANE PROTEIN-RELATED"/>
    <property type="match status" value="1"/>
</dbReference>